<evidence type="ECO:0000313" key="3">
    <source>
        <dbReference type="Proteomes" id="UP000054007"/>
    </source>
</evidence>
<accession>A0A0D7B4Y4</accession>
<reference evidence="2 3" key="1">
    <citation type="journal article" date="2015" name="Fungal Genet. Biol.">
        <title>Evolution of novel wood decay mechanisms in Agaricales revealed by the genome sequences of Fistulina hepatica and Cylindrobasidium torrendii.</title>
        <authorList>
            <person name="Floudas D."/>
            <person name="Held B.W."/>
            <person name="Riley R."/>
            <person name="Nagy L.G."/>
            <person name="Koehler G."/>
            <person name="Ransdell A.S."/>
            <person name="Younus H."/>
            <person name="Chow J."/>
            <person name="Chiniquy J."/>
            <person name="Lipzen A."/>
            <person name="Tritt A."/>
            <person name="Sun H."/>
            <person name="Haridas S."/>
            <person name="LaButti K."/>
            <person name="Ohm R.A."/>
            <person name="Kues U."/>
            <person name="Blanchette R.A."/>
            <person name="Grigoriev I.V."/>
            <person name="Minto R.E."/>
            <person name="Hibbett D.S."/>
        </authorList>
    </citation>
    <scope>NUCLEOTIDE SEQUENCE [LARGE SCALE GENOMIC DNA]</scope>
    <source>
        <strain evidence="2 3">FP15055 ss-10</strain>
    </source>
</reference>
<dbReference type="OrthoDB" id="2909959at2759"/>
<dbReference type="Proteomes" id="UP000054007">
    <property type="component" value="Unassembled WGS sequence"/>
</dbReference>
<protein>
    <submittedName>
        <fullName evidence="2">Uncharacterized protein</fullName>
    </submittedName>
</protein>
<dbReference type="STRING" id="1314674.A0A0D7B4Y4"/>
<gene>
    <name evidence="2" type="ORF">CYLTODRAFT_456199</name>
</gene>
<keyword evidence="3" id="KW-1185">Reference proteome</keyword>
<sequence length="487" mass="55870">MVNSDSYLLQLHRKGLTLTDDYAAQLKSTIQELESEVNLLERQTSVFEAICRNFQRTLAVSKRALALRRAVLAPIHRLPHELLVVVFQHCIPPDYDNRAPLGDDVRWTLLRVCRSWKCVLEGTPTLWTNLVISPDFRPLTQPLKLYLSLSAEHPLWVTIVERDSELAFEDNWSSTFWKVLTSTMHRWQRLRIHCVSTPVDDIVQYLMPLHFPALEEVYIEAATIEADPDEPPAEGRSWLKDAPCLKRAILSFVEEQPAAWYPSCLTHMSAEQQDGDMLKSAFSSFPDLQELFLQRDEYSVPRPRFGPIRHDALTCLHASGITLQYLTLPSLKFLTIDDYEDSESEENNDISWADILAAFIRRSDCSLTDLRIVNRFILQERRMYTEVLPLIAPTLVMLDLALPEYSETEEIIRSLARTESSPGSLPYLKRLEVLPPYENEHQHHDGIDSFVGTLTVTLISLRDLTLEMTLSLSNCAWLAWIPSSPKV</sequence>
<evidence type="ECO:0000256" key="1">
    <source>
        <dbReference type="SAM" id="Coils"/>
    </source>
</evidence>
<dbReference type="AlphaFoldDB" id="A0A0D7B4Y4"/>
<proteinExistence type="predicted"/>
<organism evidence="2 3">
    <name type="scientific">Cylindrobasidium torrendii FP15055 ss-10</name>
    <dbReference type="NCBI Taxonomy" id="1314674"/>
    <lineage>
        <taxon>Eukaryota</taxon>
        <taxon>Fungi</taxon>
        <taxon>Dikarya</taxon>
        <taxon>Basidiomycota</taxon>
        <taxon>Agaricomycotina</taxon>
        <taxon>Agaricomycetes</taxon>
        <taxon>Agaricomycetidae</taxon>
        <taxon>Agaricales</taxon>
        <taxon>Marasmiineae</taxon>
        <taxon>Physalacriaceae</taxon>
        <taxon>Cylindrobasidium</taxon>
    </lineage>
</organism>
<name>A0A0D7B4Y4_9AGAR</name>
<keyword evidence="1" id="KW-0175">Coiled coil</keyword>
<dbReference type="EMBL" id="KN880585">
    <property type="protein sequence ID" value="KIY65572.1"/>
    <property type="molecule type" value="Genomic_DNA"/>
</dbReference>
<evidence type="ECO:0000313" key="2">
    <source>
        <dbReference type="EMBL" id="KIY65572.1"/>
    </source>
</evidence>
<feature type="coiled-coil region" evidence="1">
    <location>
        <begin position="23"/>
        <end position="50"/>
    </location>
</feature>